<gene>
    <name evidence="3" type="ORF">AAIG39_03190</name>
</gene>
<sequence>MKRLFILAAFLPLAAFAQPLNTTNNPNQPGYQIPSQQRMQTQMLNQQQQQKGMLNQNLQTQTRLQQQNLEAQINNNSQRVRQAQPGELDPGTQQLLPNTNGGMLNQSGNNEATLSQQQHMLPANQTGSSMLNQSHVSTPQANIPLKTVTP</sequence>
<evidence type="ECO:0000313" key="3">
    <source>
        <dbReference type="EMBL" id="MEN0578013.1"/>
    </source>
</evidence>
<accession>A0ABU9V040</accession>
<dbReference type="NCBIfam" id="NF007675">
    <property type="entry name" value="PRK10350.1"/>
    <property type="match status" value="1"/>
</dbReference>
<dbReference type="Pfam" id="PF10956">
    <property type="entry name" value="DUF2756"/>
    <property type="match status" value="1"/>
</dbReference>
<dbReference type="Proteomes" id="UP001411173">
    <property type="component" value="Unassembled WGS sequence"/>
</dbReference>
<feature type="chain" id="PRO_5046907108" evidence="2">
    <location>
        <begin position="18"/>
        <end position="150"/>
    </location>
</feature>
<keyword evidence="2" id="KW-0732">Signal</keyword>
<feature type="signal peptide" evidence="2">
    <location>
        <begin position="1"/>
        <end position="17"/>
    </location>
</feature>
<feature type="region of interest" description="Disordered" evidence="1">
    <location>
        <begin position="74"/>
        <end position="109"/>
    </location>
</feature>
<feature type="region of interest" description="Disordered" evidence="1">
    <location>
        <begin position="125"/>
        <end position="150"/>
    </location>
</feature>
<name>A0ABU9V040_9ENTR</name>
<evidence type="ECO:0000256" key="2">
    <source>
        <dbReference type="SAM" id="SignalP"/>
    </source>
</evidence>
<proteinExistence type="predicted"/>
<evidence type="ECO:0000256" key="1">
    <source>
        <dbReference type="SAM" id="MobiDB-lite"/>
    </source>
</evidence>
<reference evidence="3 4" key="1">
    <citation type="submission" date="2024-02" db="EMBL/GenBank/DDBJ databases">
        <title>Whole genome of MDR Enterobacteriaceae from southern Thailand.</title>
        <authorList>
            <person name="Surachat K."/>
        </authorList>
    </citation>
    <scope>NUCLEOTIDE SEQUENCE [LARGE SCALE GENOMIC DNA]</scope>
    <source>
        <strain evidence="3 4">PSU_29</strain>
    </source>
</reference>
<dbReference type="InterPro" id="IPR020158">
    <property type="entry name" value="DUF2756"/>
</dbReference>
<organism evidence="3 4">
    <name type="scientific">Phytobacter palmae</name>
    <dbReference type="NCBI Taxonomy" id="1855371"/>
    <lineage>
        <taxon>Bacteria</taxon>
        <taxon>Pseudomonadati</taxon>
        <taxon>Pseudomonadota</taxon>
        <taxon>Gammaproteobacteria</taxon>
        <taxon>Enterobacterales</taxon>
        <taxon>Enterobacteriaceae</taxon>
        <taxon>Phytobacter</taxon>
    </lineage>
</organism>
<feature type="compositionally biased region" description="Polar residues" evidence="1">
    <location>
        <begin position="125"/>
        <end position="141"/>
    </location>
</feature>
<keyword evidence="4" id="KW-1185">Reference proteome</keyword>
<feature type="compositionally biased region" description="Polar residues" evidence="1">
    <location>
        <begin position="91"/>
        <end position="109"/>
    </location>
</feature>
<dbReference type="EMBL" id="JBCIVJ010000002">
    <property type="protein sequence ID" value="MEN0578013.1"/>
    <property type="molecule type" value="Genomic_DNA"/>
</dbReference>
<comment type="caution">
    <text evidence="3">The sequence shown here is derived from an EMBL/GenBank/DDBJ whole genome shotgun (WGS) entry which is preliminary data.</text>
</comment>
<evidence type="ECO:0000313" key="4">
    <source>
        <dbReference type="Proteomes" id="UP001411173"/>
    </source>
</evidence>
<dbReference type="RefSeq" id="WP_343193322.1">
    <property type="nucleotide sequence ID" value="NZ_JBCIVJ010000002.1"/>
</dbReference>
<protein>
    <submittedName>
        <fullName evidence="3">DUF2756 family protein</fullName>
    </submittedName>
</protein>